<evidence type="ECO:0000313" key="1">
    <source>
        <dbReference type="EMBL" id="MFB6491078.1"/>
    </source>
</evidence>
<keyword evidence="1" id="KW-0067">ATP-binding</keyword>
<dbReference type="Proteomes" id="UP000033636">
    <property type="component" value="Unassembled WGS sequence"/>
</dbReference>
<gene>
    <name evidence="1" type="ORF">TU35_007560</name>
</gene>
<comment type="caution">
    <text evidence="1">The sequence shown here is derived from an EMBL/GenBank/DDBJ whole genome shotgun (WGS) entry which is preliminary data.</text>
</comment>
<accession>A0ACC6V1Z8</accession>
<keyword evidence="1" id="KW-0547">Nucleotide-binding</keyword>
<sequence length="249" mass="27087">MSCKTPLWPVASPEAGLAGKRWLSAAEDLAALASRYPLAALVGRAGMGKSQVLLHLCKDSCIYIDATELQERSLAQIAAAVAWRLAPRLRGRIAEAYRSYGYSGLLSLAQADPSWVLSEALSQQGARLIVAIDEFIPSAEDPDFFRAAAALHRLRNLAPRSAGFIFSFLPEVYEKLAEKIPPLGNILSSVVVQLPDVLDEDDVLEIANHYCPERAKEALAIWRARPDITVRELLMALSSPAKAVEVPIS</sequence>
<protein>
    <submittedName>
        <fullName evidence="1">ATP-binding protein</fullName>
    </submittedName>
</protein>
<name>A0ACC6V1Z8_9CREN</name>
<proteinExistence type="predicted"/>
<organism evidence="1 2">
    <name type="scientific">Thermoproteus sp. AZ2</name>
    <dbReference type="NCBI Taxonomy" id="1609232"/>
    <lineage>
        <taxon>Archaea</taxon>
        <taxon>Thermoproteota</taxon>
        <taxon>Thermoprotei</taxon>
        <taxon>Thermoproteales</taxon>
        <taxon>Thermoproteaceae</taxon>
        <taxon>Thermoproteus</taxon>
    </lineage>
</organism>
<evidence type="ECO:0000313" key="2">
    <source>
        <dbReference type="Proteomes" id="UP000033636"/>
    </source>
</evidence>
<reference evidence="1" key="1">
    <citation type="submission" date="2024-07" db="EMBL/GenBank/DDBJ databases">
        <title>Metagenome and Metagenome-Assembled Genomes of Archaea from a hot spring from the geothermal field of Los Azufres, Mexico.</title>
        <authorList>
            <person name="Marin-Paredes R."/>
            <person name="Martinez-Romero E."/>
            <person name="Servin-Garciduenas L.E."/>
        </authorList>
    </citation>
    <scope>NUCLEOTIDE SEQUENCE</scope>
</reference>
<dbReference type="EMBL" id="JZWT02000020">
    <property type="protein sequence ID" value="MFB6491078.1"/>
    <property type="molecule type" value="Genomic_DNA"/>
</dbReference>